<dbReference type="Gene3D" id="3.50.50.60">
    <property type="entry name" value="FAD/NAD(P)-binding domain"/>
    <property type="match status" value="1"/>
</dbReference>
<evidence type="ECO:0000256" key="5">
    <source>
        <dbReference type="ARBA" id="ARBA00023133"/>
    </source>
</evidence>
<dbReference type="InterPro" id="IPR050464">
    <property type="entry name" value="Zeta_carotene_desat/Oxidored"/>
</dbReference>
<dbReference type="NCBIfam" id="TIGR00562">
    <property type="entry name" value="proto_IX_ox"/>
    <property type="match status" value="1"/>
</dbReference>
<dbReference type="SUPFAM" id="SSF51905">
    <property type="entry name" value="FAD/NAD(P)-binding domain"/>
    <property type="match status" value="1"/>
</dbReference>
<accession>A0A382LXX4</accession>
<dbReference type="Pfam" id="PF01593">
    <property type="entry name" value="Amino_oxidase"/>
    <property type="match status" value="1"/>
</dbReference>
<dbReference type="GO" id="GO:0004729">
    <property type="term" value="F:oxygen-dependent protoporphyrinogen oxidase activity"/>
    <property type="evidence" value="ECO:0007669"/>
    <property type="project" value="InterPro"/>
</dbReference>
<dbReference type="GO" id="GO:0006783">
    <property type="term" value="P:heme biosynthetic process"/>
    <property type="evidence" value="ECO:0007669"/>
    <property type="project" value="UniProtKB-KW"/>
</dbReference>
<organism evidence="8">
    <name type="scientific">marine metagenome</name>
    <dbReference type="NCBI Taxonomy" id="408172"/>
    <lineage>
        <taxon>unclassified sequences</taxon>
        <taxon>metagenomes</taxon>
        <taxon>ecological metagenomes</taxon>
    </lineage>
</organism>
<evidence type="ECO:0000256" key="4">
    <source>
        <dbReference type="ARBA" id="ARBA00023002"/>
    </source>
</evidence>
<keyword evidence="3" id="KW-0274">FAD</keyword>
<keyword evidence="4" id="KW-0560">Oxidoreductase</keyword>
<sequence>MKKIVIIGGGIAGLAAAYHIHEEISKNTPVECTLLESSKKFGGKISTMRFDGFIVERGPDSFISQKPQAIELCKKLGLADRLTGTSPDHPNTYVYLKNKLVTMPDGLSLMIPTKFMPFVFSPLFSWLGKIRMGMDLFIPKREGNDDESLASFVRRRMGKEALEKMAEPMLAGIYASDPELMSINSTFPIFVQTEQKYRSLILGMLERKRQQMIHQSKISASKQPFSLFMTLKNGLDEMVETLVEKA</sequence>
<dbReference type="InterPro" id="IPR036188">
    <property type="entry name" value="FAD/NAD-bd_sf"/>
</dbReference>
<keyword evidence="5" id="KW-0350">Heme biosynthesis</keyword>
<dbReference type="EMBL" id="UINC01089453">
    <property type="protein sequence ID" value="SVC40565.1"/>
    <property type="molecule type" value="Genomic_DNA"/>
</dbReference>
<protein>
    <recommendedName>
        <fullName evidence="7">Amine oxidase domain-containing protein</fullName>
    </recommendedName>
</protein>
<evidence type="ECO:0000256" key="3">
    <source>
        <dbReference type="ARBA" id="ARBA00022827"/>
    </source>
</evidence>
<gene>
    <name evidence="8" type="ORF">METZ01_LOCUS293419</name>
</gene>
<evidence type="ECO:0000256" key="1">
    <source>
        <dbReference type="ARBA" id="ARBA00001974"/>
    </source>
</evidence>
<proteinExistence type="predicted"/>
<dbReference type="PANTHER" id="PTHR42923">
    <property type="entry name" value="PROTOPORPHYRINOGEN OXIDASE"/>
    <property type="match status" value="1"/>
</dbReference>
<dbReference type="InterPro" id="IPR002937">
    <property type="entry name" value="Amino_oxidase"/>
</dbReference>
<keyword evidence="2" id="KW-0285">Flavoprotein</keyword>
<dbReference type="PANTHER" id="PTHR42923:SF3">
    <property type="entry name" value="PROTOPORPHYRINOGEN OXIDASE"/>
    <property type="match status" value="1"/>
</dbReference>
<dbReference type="AlphaFoldDB" id="A0A382LXX4"/>
<feature type="non-terminal residue" evidence="8">
    <location>
        <position position="246"/>
    </location>
</feature>
<evidence type="ECO:0000259" key="7">
    <source>
        <dbReference type="Pfam" id="PF01593"/>
    </source>
</evidence>
<comment type="cofactor">
    <cofactor evidence="1">
        <name>FAD</name>
        <dbReference type="ChEBI" id="CHEBI:57692"/>
    </cofactor>
</comment>
<reference evidence="8" key="1">
    <citation type="submission" date="2018-05" db="EMBL/GenBank/DDBJ databases">
        <authorList>
            <person name="Lanie J.A."/>
            <person name="Ng W.-L."/>
            <person name="Kazmierczak K.M."/>
            <person name="Andrzejewski T.M."/>
            <person name="Davidsen T.M."/>
            <person name="Wayne K.J."/>
            <person name="Tettelin H."/>
            <person name="Glass J.I."/>
            <person name="Rusch D."/>
            <person name="Podicherti R."/>
            <person name="Tsui H.-C.T."/>
            <person name="Winkler M.E."/>
        </authorList>
    </citation>
    <scope>NUCLEOTIDE SEQUENCE</scope>
</reference>
<evidence type="ECO:0000313" key="8">
    <source>
        <dbReference type="EMBL" id="SVC40565.1"/>
    </source>
</evidence>
<evidence type="ECO:0000256" key="2">
    <source>
        <dbReference type="ARBA" id="ARBA00022630"/>
    </source>
</evidence>
<dbReference type="InterPro" id="IPR004572">
    <property type="entry name" value="Protoporphyrinogen_oxidase"/>
</dbReference>
<evidence type="ECO:0000256" key="6">
    <source>
        <dbReference type="ARBA" id="ARBA00023444"/>
    </source>
</evidence>
<name>A0A382LXX4_9ZZZZ</name>
<feature type="domain" description="Amine oxidase" evidence="7">
    <location>
        <begin position="11"/>
        <end position="244"/>
    </location>
</feature>
<comment type="pathway">
    <text evidence="6">Porphyrin-containing compound metabolism.</text>
</comment>